<evidence type="ECO:0000256" key="1">
    <source>
        <dbReference type="ARBA" id="ARBA00000928"/>
    </source>
</evidence>
<evidence type="ECO:0000259" key="15">
    <source>
        <dbReference type="Pfam" id="PF16953"/>
    </source>
</evidence>
<dbReference type="Gene3D" id="3.40.50.11980">
    <property type="match status" value="1"/>
</dbReference>
<proteinExistence type="inferred from homology"/>
<gene>
    <name evidence="17" type="ORF">L484_022378</name>
</gene>
<dbReference type="OrthoDB" id="46913at2759"/>
<dbReference type="PROSITE" id="PS00070">
    <property type="entry name" value="ALDEHYDE_DEHYDR_CYS"/>
    <property type="match status" value="1"/>
</dbReference>
<dbReference type="PANTHER" id="PTHR13547">
    <property type="match status" value="1"/>
</dbReference>
<dbReference type="Pfam" id="PF17177">
    <property type="entry name" value="PPR_long"/>
    <property type="match status" value="1"/>
</dbReference>
<evidence type="ECO:0000256" key="4">
    <source>
        <dbReference type="ARBA" id="ARBA00012179"/>
    </source>
</evidence>
<feature type="domain" description="PRORP" evidence="15">
    <location>
        <begin position="256"/>
        <end position="484"/>
    </location>
</feature>
<sequence length="555" mass="62198">MGTPKKKKKKNQTPESQFHLDLNLCSKNKDLRGAISLVESAISNGTRLNHHHFNALLYLCSNSVSDPSLKDFALLNGFRIFDRMSSAGVSPSEAAITAVARLAAAKSDGDYAFELVRSMMGKHNALPRLRTYEPALFCFVEKSEAEKAYEVEEHMAAAGVSPEEPEIAALLRVSSETGRGEKVYEYLHKLRSAVRCVSESTAKIVEDWFHGEKACEVGEVNWDVGEIREAVSRNGGGWHGRGWIGKGEWVVRRASVDSSGQCCCCGEKLFCVDINDEETERFAQAVAALAMEREAKSNFSEFQDWLDKNADYEAIVDGANVGLYQQNYADGGFSVSQLDAVIKELYNKSGKKWPLVVLHNKRSRALLENPSNRNLVDEWIDKGILYTTPSGSNDDWYWLYATVKLRCLLVTNDEMRDHIFELLGSNFFLKWKERHQVRYTFVRGNLKLQMPPPYSSVIQESEKGTWHVPIAGDSNEESERRWLCITRPSVYKALDEVLPNADSILIRDNFGLRPCTSGSFVNGNNLHGDLDSSETSDSKTGVVTGKRKERSFSTS</sequence>
<dbReference type="FunFam" id="1.25.40.10:FF:000339">
    <property type="entry name" value="Proteinaceous RNase P 1, chloroplastic/mitochondrial"/>
    <property type="match status" value="1"/>
</dbReference>
<accession>W9R5G8</accession>
<keyword evidence="10" id="KW-0862">Zinc</keyword>
<evidence type="ECO:0000256" key="7">
    <source>
        <dbReference type="ARBA" id="ARBA00022723"/>
    </source>
</evidence>
<dbReference type="KEGG" id="mnt:21405194"/>
<comment type="catalytic activity">
    <reaction evidence="1">
        <text>Endonucleolytic cleavage of RNA, removing 5'-extranucleotides from tRNA precursor.</text>
        <dbReference type="EC" id="3.1.26.5"/>
    </reaction>
</comment>
<dbReference type="GO" id="GO:0046872">
    <property type="term" value="F:metal ion binding"/>
    <property type="evidence" value="ECO:0007669"/>
    <property type="project" value="UniProtKB-KW"/>
</dbReference>
<dbReference type="InterPro" id="IPR033443">
    <property type="entry name" value="PROP1-like_PPR_dom"/>
</dbReference>
<evidence type="ECO:0000256" key="6">
    <source>
        <dbReference type="ARBA" id="ARBA00022722"/>
    </source>
</evidence>
<dbReference type="AlphaFoldDB" id="W9R5G8"/>
<evidence type="ECO:0000256" key="14">
    <source>
        <dbReference type="SAM" id="MobiDB-lite"/>
    </source>
</evidence>
<dbReference type="EMBL" id="KE343693">
    <property type="protein sequence ID" value="EXB38476.1"/>
    <property type="molecule type" value="Genomic_DNA"/>
</dbReference>
<evidence type="ECO:0000256" key="9">
    <source>
        <dbReference type="ARBA" id="ARBA00022801"/>
    </source>
</evidence>
<evidence type="ECO:0000313" key="17">
    <source>
        <dbReference type="EMBL" id="EXB38476.1"/>
    </source>
</evidence>
<dbReference type="PANTHER" id="PTHR13547:SF13">
    <property type="entry name" value="PROTEINACEOUS RNASE P 2"/>
    <property type="match status" value="1"/>
</dbReference>
<keyword evidence="9" id="KW-0378">Hydrolase</keyword>
<keyword evidence="11" id="KW-0460">Magnesium</keyword>
<evidence type="ECO:0000259" key="16">
    <source>
        <dbReference type="Pfam" id="PF17177"/>
    </source>
</evidence>
<evidence type="ECO:0000256" key="11">
    <source>
        <dbReference type="ARBA" id="ARBA00022842"/>
    </source>
</evidence>
<keyword evidence="12" id="KW-0560">Oxidoreductase</keyword>
<feature type="region of interest" description="Disordered" evidence="14">
    <location>
        <begin position="526"/>
        <end position="555"/>
    </location>
</feature>
<evidence type="ECO:0000256" key="5">
    <source>
        <dbReference type="ARBA" id="ARBA00022694"/>
    </source>
</evidence>
<organism evidence="17 18">
    <name type="scientific">Morus notabilis</name>
    <dbReference type="NCBI Taxonomy" id="981085"/>
    <lineage>
        <taxon>Eukaryota</taxon>
        <taxon>Viridiplantae</taxon>
        <taxon>Streptophyta</taxon>
        <taxon>Embryophyta</taxon>
        <taxon>Tracheophyta</taxon>
        <taxon>Spermatophyta</taxon>
        <taxon>Magnoliopsida</taxon>
        <taxon>eudicotyledons</taxon>
        <taxon>Gunneridae</taxon>
        <taxon>Pentapetalae</taxon>
        <taxon>rosids</taxon>
        <taxon>fabids</taxon>
        <taxon>Rosales</taxon>
        <taxon>Moraceae</taxon>
        <taxon>Moreae</taxon>
        <taxon>Morus</taxon>
    </lineage>
</organism>
<dbReference type="STRING" id="981085.W9R5G8"/>
<dbReference type="GO" id="GO:0004526">
    <property type="term" value="F:ribonuclease P activity"/>
    <property type="evidence" value="ECO:0007669"/>
    <property type="project" value="UniProtKB-EC"/>
</dbReference>
<keyword evidence="7" id="KW-0479">Metal-binding</keyword>
<evidence type="ECO:0000256" key="12">
    <source>
        <dbReference type="ARBA" id="ARBA00023002"/>
    </source>
</evidence>
<keyword evidence="6" id="KW-0540">Nuclease</keyword>
<comment type="similarity">
    <text evidence="3">Belongs to the PPR family. P subfamily.</text>
</comment>
<keyword evidence="5" id="KW-0819">tRNA processing</keyword>
<dbReference type="eggNOG" id="KOG1347">
    <property type="taxonomic scope" value="Eukaryota"/>
</dbReference>
<dbReference type="Gene3D" id="1.25.40.10">
    <property type="entry name" value="Tetratricopeptide repeat domain"/>
    <property type="match status" value="1"/>
</dbReference>
<evidence type="ECO:0000256" key="3">
    <source>
        <dbReference type="ARBA" id="ARBA00007626"/>
    </source>
</evidence>
<keyword evidence="8" id="KW-0677">Repeat</keyword>
<evidence type="ECO:0000256" key="8">
    <source>
        <dbReference type="ARBA" id="ARBA00022737"/>
    </source>
</evidence>
<keyword evidence="18" id="KW-1185">Reference proteome</keyword>
<feature type="domain" description="PROP1-like PPR" evidence="16">
    <location>
        <begin position="5"/>
        <end position="215"/>
    </location>
</feature>
<dbReference type="GO" id="GO:0001682">
    <property type="term" value="P:tRNA 5'-leader removal"/>
    <property type="evidence" value="ECO:0007669"/>
    <property type="project" value="TreeGrafter"/>
</dbReference>
<name>W9R5G8_9ROSA</name>
<evidence type="ECO:0000313" key="18">
    <source>
        <dbReference type="Proteomes" id="UP000030645"/>
    </source>
</evidence>
<evidence type="ECO:0000256" key="2">
    <source>
        <dbReference type="ARBA" id="ARBA00001946"/>
    </source>
</evidence>
<dbReference type="InterPro" id="IPR016160">
    <property type="entry name" value="Ald_DH_CS_CYS"/>
</dbReference>
<dbReference type="FunFam" id="3.40.50.11980:FF:000002">
    <property type="entry name" value="Proteinaceous RNase P 2"/>
    <property type="match status" value="1"/>
</dbReference>
<protein>
    <recommendedName>
        <fullName evidence="4">ribonuclease P</fullName>
        <ecNumber evidence="4">3.1.26.5</ecNumber>
    </recommendedName>
</protein>
<comment type="cofactor">
    <cofactor evidence="2">
        <name>Mg(2+)</name>
        <dbReference type="ChEBI" id="CHEBI:18420"/>
    </cofactor>
</comment>
<dbReference type="InterPro" id="IPR031595">
    <property type="entry name" value="PRORP_C"/>
</dbReference>
<keyword evidence="13" id="KW-0464">Manganese</keyword>
<evidence type="ECO:0000256" key="13">
    <source>
        <dbReference type="ARBA" id="ARBA00023211"/>
    </source>
</evidence>
<dbReference type="Pfam" id="PF16953">
    <property type="entry name" value="PRORP"/>
    <property type="match status" value="1"/>
</dbReference>
<dbReference type="EC" id="3.1.26.5" evidence="4"/>
<dbReference type="GO" id="GO:0016491">
    <property type="term" value="F:oxidoreductase activity"/>
    <property type="evidence" value="ECO:0007669"/>
    <property type="project" value="UniProtKB-KW"/>
</dbReference>
<dbReference type="InterPro" id="IPR011990">
    <property type="entry name" value="TPR-like_helical_dom_sf"/>
</dbReference>
<reference evidence="18" key="1">
    <citation type="submission" date="2013-01" db="EMBL/GenBank/DDBJ databases">
        <title>Draft Genome Sequence of a Mulberry Tree, Morus notabilis C.K. Schneid.</title>
        <authorList>
            <person name="He N."/>
            <person name="Zhao S."/>
        </authorList>
    </citation>
    <scope>NUCLEOTIDE SEQUENCE</scope>
</reference>
<dbReference type="Proteomes" id="UP000030645">
    <property type="component" value="Unassembled WGS sequence"/>
</dbReference>
<evidence type="ECO:0000256" key="10">
    <source>
        <dbReference type="ARBA" id="ARBA00022833"/>
    </source>
</evidence>